<name>A0A4R5Q4T6_9PROT</name>
<evidence type="ECO:0000313" key="2">
    <source>
        <dbReference type="EMBL" id="TDH57944.1"/>
    </source>
</evidence>
<dbReference type="OrthoDB" id="7250519at2"/>
<sequence length="238" mass="25742">MSKEVEPKPTASKFSMEMLNSAVQTLAIVLAGAWGVYTFVYEAKIAPGLAPPSMSVTSTLERVGQRGDLVAIRSTVTRTNVGQAEVRVLGLTYNVVGVRTRFGEASVAGAMPEQLPRSSTIAQARYYDEPEGGEVILRHGVLFEGATALPSERSALNPGEAVSRDLIFYADPTRFDSIRFQVELSYAKMSEPPVALVFKAGRDGRIAAVPGLDCHAEPSRCRALVTTDFGTEFSLWRP</sequence>
<keyword evidence="3" id="KW-1185">Reference proteome</keyword>
<dbReference type="AlphaFoldDB" id="A0A4R5Q4T6"/>
<keyword evidence="1" id="KW-0812">Transmembrane</keyword>
<dbReference type="RefSeq" id="WP_133293194.1">
    <property type="nucleotide sequence ID" value="NZ_SMSJ01000178.1"/>
</dbReference>
<reference evidence="2 3" key="1">
    <citation type="journal article" date="2016" name="J. Microbiol.">
        <title>Dankookia rubra gen. nov., sp. nov., an alphaproteobacterium isolated from sediment of a shallow stream.</title>
        <authorList>
            <person name="Kim W.H."/>
            <person name="Kim D.H."/>
            <person name="Kang K."/>
            <person name="Ahn T.Y."/>
        </authorList>
    </citation>
    <scope>NUCLEOTIDE SEQUENCE [LARGE SCALE GENOMIC DNA]</scope>
    <source>
        <strain evidence="2 3">JCM30602</strain>
    </source>
</reference>
<organism evidence="2 3">
    <name type="scientific">Dankookia rubra</name>
    <dbReference type="NCBI Taxonomy" id="1442381"/>
    <lineage>
        <taxon>Bacteria</taxon>
        <taxon>Pseudomonadati</taxon>
        <taxon>Pseudomonadota</taxon>
        <taxon>Alphaproteobacteria</taxon>
        <taxon>Acetobacterales</taxon>
        <taxon>Roseomonadaceae</taxon>
        <taxon>Dankookia</taxon>
    </lineage>
</organism>
<feature type="transmembrane region" description="Helical" evidence="1">
    <location>
        <begin position="21"/>
        <end position="41"/>
    </location>
</feature>
<evidence type="ECO:0000313" key="3">
    <source>
        <dbReference type="Proteomes" id="UP000295096"/>
    </source>
</evidence>
<keyword evidence="1" id="KW-0472">Membrane</keyword>
<keyword evidence="1" id="KW-1133">Transmembrane helix</keyword>
<evidence type="ECO:0000256" key="1">
    <source>
        <dbReference type="SAM" id="Phobius"/>
    </source>
</evidence>
<dbReference type="EMBL" id="SMSJ01000178">
    <property type="protein sequence ID" value="TDH57944.1"/>
    <property type="molecule type" value="Genomic_DNA"/>
</dbReference>
<accession>A0A4R5Q4T6</accession>
<proteinExistence type="predicted"/>
<gene>
    <name evidence="2" type="ORF">E2C06_35180</name>
</gene>
<protein>
    <submittedName>
        <fullName evidence="2">Uncharacterized protein</fullName>
    </submittedName>
</protein>
<comment type="caution">
    <text evidence="2">The sequence shown here is derived from an EMBL/GenBank/DDBJ whole genome shotgun (WGS) entry which is preliminary data.</text>
</comment>
<dbReference type="Proteomes" id="UP000295096">
    <property type="component" value="Unassembled WGS sequence"/>
</dbReference>